<name>A0A7W7IUU1_9FLAO</name>
<dbReference type="AlphaFoldDB" id="A0A7W7IUU1"/>
<gene>
    <name evidence="1" type="ORF">HNP37_001023</name>
</gene>
<reference evidence="1 2" key="1">
    <citation type="submission" date="2020-08" db="EMBL/GenBank/DDBJ databases">
        <title>Functional genomics of gut bacteria from endangered species of beetles.</title>
        <authorList>
            <person name="Carlos-Shanley C."/>
        </authorList>
    </citation>
    <scope>NUCLEOTIDE SEQUENCE [LARGE SCALE GENOMIC DNA]</scope>
    <source>
        <strain evidence="1 2">S00142</strain>
    </source>
</reference>
<proteinExistence type="predicted"/>
<dbReference type="EMBL" id="JACHLD010000001">
    <property type="protein sequence ID" value="MBB4800984.1"/>
    <property type="molecule type" value="Genomic_DNA"/>
</dbReference>
<comment type="caution">
    <text evidence="1">The sequence shown here is derived from an EMBL/GenBank/DDBJ whole genome shotgun (WGS) entry which is preliminary data.</text>
</comment>
<dbReference type="RefSeq" id="WP_246453300.1">
    <property type="nucleotide sequence ID" value="NZ_JACHLD010000001.1"/>
</dbReference>
<keyword evidence="2" id="KW-1185">Reference proteome</keyword>
<protein>
    <submittedName>
        <fullName evidence="1">Uncharacterized protein</fullName>
    </submittedName>
</protein>
<sequence>MKFGINFDDFRYMKKLLLLFLLFFKTVLFSQTVLNSLPLNLNFLGKTQILSAEDEKTKDVYVFTWDNKNVNILKYNSSLFLTNQFTDSIKHETSRDLIGYSISESKKPSLYWSSRDYKNILITIYNPDDKTSESLNFDFPKNHEYIISTFQADNSFYVLAKEKDFEHLLLYKFEDGKCDIKMFDFSSFVFKNERNVQISFNALIKYFPIKKIDSNIYTPIELASSTSKMYVIQDHIILTFDNTLIKTQAFDLNIKTGDVIEKTFDLPAQQTPFRATNSFYSDNKLFQVKANKEFLLFEIKDFDSGKGIKNYSFSKNDTIPFMGSPFIMQIDNNNPRQLKTTDKFLKNINGLPAGISVFKNNKNSFITFSGFGEYADFYFSFDSPDDFGTRVPYALSKAVYFDSMLNEKLNFAKDNQTRPLAIDNLFYFLNNSKNIRLYDVLRLNNYYILSYFDSSSQQFVMRRFTDGLMMEDNGNPIMNKAQFSKPFSFDSIKPN</sequence>
<evidence type="ECO:0000313" key="1">
    <source>
        <dbReference type="EMBL" id="MBB4800984.1"/>
    </source>
</evidence>
<evidence type="ECO:0000313" key="2">
    <source>
        <dbReference type="Proteomes" id="UP000561681"/>
    </source>
</evidence>
<organism evidence="1 2">
    <name type="scientific">Flavobacterium nitrogenifigens</name>
    <dbReference type="NCBI Taxonomy" id="1617283"/>
    <lineage>
        <taxon>Bacteria</taxon>
        <taxon>Pseudomonadati</taxon>
        <taxon>Bacteroidota</taxon>
        <taxon>Flavobacteriia</taxon>
        <taxon>Flavobacteriales</taxon>
        <taxon>Flavobacteriaceae</taxon>
        <taxon>Flavobacterium</taxon>
    </lineage>
</organism>
<dbReference type="Proteomes" id="UP000561681">
    <property type="component" value="Unassembled WGS sequence"/>
</dbReference>
<accession>A0A7W7IUU1</accession>